<dbReference type="RefSeq" id="WP_311427177.1">
    <property type="nucleotide sequence ID" value="NZ_JAVRIA010000003.1"/>
</dbReference>
<reference evidence="1 2" key="1">
    <citation type="submission" date="2023-09" db="EMBL/GenBank/DDBJ databases">
        <authorList>
            <person name="Rey-Velasco X."/>
        </authorList>
    </citation>
    <scope>NUCLEOTIDE SEQUENCE [LARGE SCALE GENOMIC DNA]</scope>
    <source>
        <strain evidence="1 2">W332</strain>
    </source>
</reference>
<gene>
    <name evidence="1" type="ORF">RM697_07115</name>
</gene>
<dbReference type="InterPro" id="IPR007061">
    <property type="entry name" value="MST-like"/>
</dbReference>
<evidence type="ECO:0000313" key="1">
    <source>
        <dbReference type="EMBL" id="MDT0558409.1"/>
    </source>
</evidence>
<protein>
    <submittedName>
        <fullName evidence="1">DinB family protein</fullName>
    </submittedName>
</protein>
<dbReference type="Proteomes" id="UP001259492">
    <property type="component" value="Unassembled WGS sequence"/>
</dbReference>
<accession>A0ABU2YJR6</accession>
<dbReference type="Pfam" id="PF04978">
    <property type="entry name" value="MST"/>
    <property type="match status" value="1"/>
</dbReference>
<dbReference type="SUPFAM" id="SSF109854">
    <property type="entry name" value="DinB/YfiT-like putative metalloenzymes"/>
    <property type="match status" value="1"/>
</dbReference>
<sequence>MQKILIGFSFFLITITVNAQRTISSEEGFTPQVGVLVSMLNDLSNRVERTVKDLNTEEIDFLLDENANSIGTLIMHLAATEKLYQVYTFENRELNEEEEEEWNTAMSMGKEAQKKFKGKEVQEYLEVFEAVRAKTLEYLKNKDDQWLAQNTSDDNMNHYWAWFHVMEHQSSHLGQILLLKKRIPND</sequence>
<evidence type="ECO:0000313" key="2">
    <source>
        <dbReference type="Proteomes" id="UP001259492"/>
    </source>
</evidence>
<keyword evidence="2" id="KW-1185">Reference proteome</keyword>
<dbReference type="InterPro" id="IPR034660">
    <property type="entry name" value="DinB/YfiT-like"/>
</dbReference>
<name>A0ABU2YJR6_9FLAO</name>
<dbReference type="Gene3D" id="1.20.120.450">
    <property type="entry name" value="dinb family like domain"/>
    <property type="match status" value="1"/>
</dbReference>
<organism evidence="1 2">
    <name type="scientific">Microcosmobacter mediterraneus</name>
    <dbReference type="NCBI Taxonomy" id="3075607"/>
    <lineage>
        <taxon>Bacteria</taxon>
        <taxon>Pseudomonadati</taxon>
        <taxon>Bacteroidota</taxon>
        <taxon>Flavobacteriia</taxon>
        <taxon>Flavobacteriales</taxon>
        <taxon>Flavobacteriaceae</taxon>
        <taxon>Microcosmobacter</taxon>
    </lineage>
</organism>
<comment type="caution">
    <text evidence="1">The sequence shown here is derived from an EMBL/GenBank/DDBJ whole genome shotgun (WGS) entry which is preliminary data.</text>
</comment>
<proteinExistence type="predicted"/>
<dbReference type="EMBL" id="JAVRIA010000003">
    <property type="protein sequence ID" value="MDT0558409.1"/>
    <property type="molecule type" value="Genomic_DNA"/>
</dbReference>